<accession>Q7VPJ1</accession>
<evidence type="ECO:0000256" key="6">
    <source>
        <dbReference type="ARBA" id="ARBA00047846"/>
    </source>
</evidence>
<dbReference type="NCBIfam" id="TIGR00121">
    <property type="entry name" value="birA_ligase"/>
    <property type="match status" value="1"/>
</dbReference>
<feature type="domain" description="BPL/LPL catalytic" evidence="7">
    <location>
        <begin position="27"/>
        <end position="213"/>
    </location>
</feature>
<comment type="catalytic activity">
    <reaction evidence="6">
        <text>biotin + L-lysyl-[protein] + ATP = N(6)-biotinyl-L-lysyl-[protein] + AMP + diphosphate + H(+)</text>
        <dbReference type="Rhea" id="RHEA:11756"/>
        <dbReference type="Rhea" id="RHEA-COMP:9752"/>
        <dbReference type="Rhea" id="RHEA-COMP:10505"/>
        <dbReference type="ChEBI" id="CHEBI:15378"/>
        <dbReference type="ChEBI" id="CHEBI:29969"/>
        <dbReference type="ChEBI" id="CHEBI:30616"/>
        <dbReference type="ChEBI" id="CHEBI:33019"/>
        <dbReference type="ChEBI" id="CHEBI:57586"/>
        <dbReference type="ChEBI" id="CHEBI:83144"/>
        <dbReference type="ChEBI" id="CHEBI:456215"/>
        <dbReference type="EC" id="6.3.4.15"/>
    </reaction>
</comment>
<gene>
    <name evidence="8" type="primary">birA</name>
    <name evidence="8" type="ordered locus">HD_0082</name>
</gene>
<dbReference type="InterPro" id="IPR004408">
    <property type="entry name" value="Biotin_CoA_COase_ligase"/>
</dbReference>
<dbReference type="CDD" id="cd16442">
    <property type="entry name" value="BPL"/>
    <property type="match status" value="1"/>
</dbReference>
<dbReference type="PANTHER" id="PTHR12835">
    <property type="entry name" value="BIOTIN PROTEIN LIGASE"/>
    <property type="match status" value="1"/>
</dbReference>
<sequence length="278" mass="31222">MLSSILKFVLSGKQVKSIVKKLHVNMKLNTSQIQNALWCGEAIVFDEIDSTNAYLLSHYQSLEQGSICLAEQQTAGRGRRGRNWYSPASQNLYFSMLWHYSSTEATDLPALSLVVALIIAETLQAQQVEHIQIKWPNDIYYQGKKMGGILIESKVDRNGIHLVVGVGLNLAMKQVDETIVTQAWADLSHYQFDRNALVCQLAVALQKNLKIYPLVGFSHYLERWQTFDIFCDQSVKLVAGNNQIHGISRGINQHGELLLEQNGVTTAFGIGEMSLRLK</sequence>
<keyword evidence="1" id="KW-0436">Ligase</keyword>
<protein>
    <recommendedName>
        <fullName evidence="5">biotin--[biotin carboxyl-carrier protein] ligase</fullName>
        <ecNumber evidence="5">6.3.4.15</ecNumber>
    </recommendedName>
</protein>
<dbReference type="KEGG" id="hdu:HD_0082"/>
<dbReference type="SUPFAM" id="SSF50037">
    <property type="entry name" value="C-terminal domain of transcriptional repressors"/>
    <property type="match status" value="1"/>
</dbReference>
<dbReference type="InterPro" id="IPR008988">
    <property type="entry name" value="Transcriptional_repressor_C"/>
</dbReference>
<dbReference type="HOGENOM" id="CLU_051096_4_0_6"/>
<evidence type="ECO:0000313" key="8">
    <source>
        <dbReference type="EMBL" id="AAP95090.1"/>
    </source>
</evidence>
<dbReference type="InterPro" id="IPR045864">
    <property type="entry name" value="aa-tRNA-synth_II/BPL/LPL"/>
</dbReference>
<evidence type="ECO:0000256" key="3">
    <source>
        <dbReference type="ARBA" id="ARBA00022840"/>
    </source>
</evidence>
<dbReference type="EMBL" id="AE017143">
    <property type="protein sequence ID" value="AAP95090.1"/>
    <property type="molecule type" value="Genomic_DNA"/>
</dbReference>
<dbReference type="Pfam" id="PF02237">
    <property type="entry name" value="BPL_C"/>
    <property type="match status" value="1"/>
</dbReference>
<dbReference type="Pfam" id="PF03099">
    <property type="entry name" value="BPL_LplA_LipB"/>
    <property type="match status" value="1"/>
</dbReference>
<dbReference type="Proteomes" id="UP000001022">
    <property type="component" value="Chromosome"/>
</dbReference>
<dbReference type="eggNOG" id="COG0340">
    <property type="taxonomic scope" value="Bacteria"/>
</dbReference>
<dbReference type="PANTHER" id="PTHR12835:SF5">
    <property type="entry name" value="BIOTIN--PROTEIN LIGASE"/>
    <property type="match status" value="1"/>
</dbReference>
<dbReference type="GO" id="GO:0005524">
    <property type="term" value="F:ATP binding"/>
    <property type="evidence" value="ECO:0007669"/>
    <property type="project" value="UniProtKB-KW"/>
</dbReference>
<keyword evidence="9" id="KW-1185">Reference proteome</keyword>
<reference evidence="9" key="1">
    <citation type="submission" date="2003-06" db="EMBL/GenBank/DDBJ databases">
        <title>The complete genome sequence of Haemophilus ducreyi.</title>
        <authorList>
            <person name="Munson R.S. Jr."/>
            <person name="Ray W.C."/>
            <person name="Mahairas G."/>
            <person name="Sabo P."/>
            <person name="Mungur R."/>
            <person name="Johnson L."/>
            <person name="Nguyen D."/>
            <person name="Wang J."/>
            <person name="Forst C."/>
            <person name="Hood L."/>
        </authorList>
    </citation>
    <scope>NUCLEOTIDE SEQUENCE [LARGE SCALE GENOMIC DNA]</scope>
    <source>
        <strain evidence="9">35000HP / ATCC 700724</strain>
    </source>
</reference>
<evidence type="ECO:0000256" key="2">
    <source>
        <dbReference type="ARBA" id="ARBA00022741"/>
    </source>
</evidence>
<dbReference type="GO" id="GO:0005737">
    <property type="term" value="C:cytoplasm"/>
    <property type="evidence" value="ECO:0007669"/>
    <property type="project" value="TreeGrafter"/>
</dbReference>
<organism evidence="8 9">
    <name type="scientific">Haemophilus ducreyi (strain 35000HP / ATCC 700724)</name>
    <dbReference type="NCBI Taxonomy" id="233412"/>
    <lineage>
        <taxon>Bacteria</taxon>
        <taxon>Pseudomonadati</taxon>
        <taxon>Pseudomonadota</taxon>
        <taxon>Gammaproteobacteria</taxon>
        <taxon>Pasteurellales</taxon>
        <taxon>Pasteurellaceae</taxon>
        <taxon>Haemophilus</taxon>
    </lineage>
</organism>
<proteinExistence type="predicted"/>
<name>Q7VPJ1_HAEDU</name>
<dbReference type="Gene3D" id="2.30.30.100">
    <property type="match status" value="1"/>
</dbReference>
<evidence type="ECO:0000256" key="1">
    <source>
        <dbReference type="ARBA" id="ARBA00022598"/>
    </source>
</evidence>
<dbReference type="PROSITE" id="PS51733">
    <property type="entry name" value="BPL_LPL_CATALYTIC"/>
    <property type="match status" value="1"/>
</dbReference>
<dbReference type="InterPro" id="IPR004143">
    <property type="entry name" value="BPL_LPL_catalytic"/>
</dbReference>
<keyword evidence="3" id="KW-0067">ATP-binding</keyword>
<evidence type="ECO:0000256" key="5">
    <source>
        <dbReference type="ARBA" id="ARBA00024227"/>
    </source>
</evidence>
<evidence type="ECO:0000256" key="4">
    <source>
        <dbReference type="ARBA" id="ARBA00023267"/>
    </source>
</evidence>
<dbReference type="AlphaFoldDB" id="Q7VPJ1"/>
<dbReference type="GO" id="GO:0004077">
    <property type="term" value="F:biotin--[biotin carboxyl-carrier protein] ligase activity"/>
    <property type="evidence" value="ECO:0007669"/>
    <property type="project" value="UniProtKB-EC"/>
</dbReference>
<dbReference type="EC" id="6.3.4.15" evidence="5"/>
<evidence type="ECO:0000313" key="9">
    <source>
        <dbReference type="Proteomes" id="UP000001022"/>
    </source>
</evidence>
<keyword evidence="2" id="KW-0547">Nucleotide-binding</keyword>
<dbReference type="InterPro" id="IPR003142">
    <property type="entry name" value="BPL_C"/>
</dbReference>
<dbReference type="SUPFAM" id="SSF55681">
    <property type="entry name" value="Class II aaRS and biotin synthetases"/>
    <property type="match status" value="1"/>
</dbReference>
<dbReference type="Gene3D" id="3.30.930.10">
    <property type="entry name" value="Bira Bifunctional Protein, Domain 2"/>
    <property type="match status" value="1"/>
</dbReference>
<evidence type="ECO:0000259" key="7">
    <source>
        <dbReference type="PROSITE" id="PS51733"/>
    </source>
</evidence>
<keyword evidence="4" id="KW-0092">Biotin</keyword>
<dbReference type="STRING" id="233412.HD_0082"/>